<feature type="domain" description="Transposase InsH N-terminal" evidence="1">
    <location>
        <begin position="20"/>
        <end position="112"/>
    </location>
</feature>
<dbReference type="NCBIfam" id="NF033551">
    <property type="entry name" value="transpos_IS1182"/>
    <property type="match status" value="1"/>
</dbReference>
<dbReference type="PANTHER" id="PTHR33408:SF2">
    <property type="entry name" value="TRANSPOSASE DDE DOMAIN-CONTAINING PROTEIN"/>
    <property type="match status" value="1"/>
</dbReference>
<accession>A0A1E7ZGM4</accession>
<dbReference type="PANTHER" id="PTHR33408">
    <property type="entry name" value="TRANSPOSASE"/>
    <property type="match status" value="1"/>
</dbReference>
<protein>
    <submittedName>
        <fullName evidence="5">Transposase</fullName>
    </submittedName>
</protein>
<dbReference type="OrthoDB" id="9182628at2"/>
<dbReference type="EMBL" id="MDHN01000030">
    <property type="protein sequence ID" value="OFC70096.1"/>
    <property type="molecule type" value="Genomic_DNA"/>
</dbReference>
<gene>
    <name evidence="3" type="ORF">BFC18_01440</name>
    <name evidence="6" type="ORF">BFC18_01465</name>
    <name evidence="5" type="ORF">BFC18_01690</name>
    <name evidence="4" type="ORF">BFC18_15055</name>
</gene>
<keyword evidence="7" id="KW-1185">Reference proteome</keyword>
<evidence type="ECO:0000313" key="6">
    <source>
        <dbReference type="EMBL" id="OFC72703.1"/>
    </source>
</evidence>
<evidence type="ECO:0000313" key="7">
    <source>
        <dbReference type="Proteomes" id="UP000175691"/>
    </source>
</evidence>
<dbReference type="InterPro" id="IPR025668">
    <property type="entry name" value="Tnp_DDE_dom"/>
</dbReference>
<dbReference type="Proteomes" id="UP000175691">
    <property type="component" value="Unassembled WGS sequence"/>
</dbReference>
<dbReference type="InterPro" id="IPR008490">
    <property type="entry name" value="Transposase_InsH_N"/>
</dbReference>
<name>A0A1E7ZGM4_9ALTE</name>
<evidence type="ECO:0000259" key="1">
    <source>
        <dbReference type="Pfam" id="PF05598"/>
    </source>
</evidence>
<dbReference type="EMBL" id="MDHN01000045">
    <property type="protein sequence ID" value="OFC68742.1"/>
    <property type="molecule type" value="Genomic_DNA"/>
</dbReference>
<dbReference type="EMBL" id="MDHN01000002">
    <property type="protein sequence ID" value="OFC72703.1"/>
    <property type="molecule type" value="Genomic_DNA"/>
</dbReference>
<dbReference type="EMBL" id="MDHN01000003">
    <property type="protein sequence ID" value="OFC72592.1"/>
    <property type="molecule type" value="Genomic_DNA"/>
</dbReference>
<dbReference type="STRING" id="1656094.BFC18_01440"/>
<sequence>MTNHIKGECRIQATLFPEILDDFISEDNPVRIVDVFVNELDLQELGFERVQAKSTGRPGYHPATLLKLYIYGYLNRIQSSRRLETETNRNLELMWLLERLAPDFKTIADFRRDNGEGIKLACRHFVILCRELNMFSEGVVAIDGSKFKAVNSKTNNFTSKKANDLIARVEAKISKYLLELDEVDRKEVPDNRVRMVKDKLAWFKKRLGELQEMKRVVEAHPDKQVSLTDPDARLLKTRNMERQVCYNIQSAVDTKHHLIVCHDVTNTNDRGELARMTKLTQEILNRKDITSLADKGYYSRQDIKATLDLGAETLVPKTDTSGSERKGIFNRSKFKYDPTKDIYSCPAGEEMINRMRTVEDGLELDVYFNHNACKECKIRNQCTTSKREPRRMKRWIHEAEAEAMLERLANAPETPVIRKQTVEHPFGTIKMWMGATHFLTRRFKNVSTEMSLHVLAYNMKRMMAIMGVQALTKAIREG</sequence>
<proteinExistence type="predicted"/>
<organism evidence="5 7">
    <name type="scientific">Alteromonas confluentis</name>
    <dbReference type="NCBI Taxonomy" id="1656094"/>
    <lineage>
        <taxon>Bacteria</taxon>
        <taxon>Pseudomonadati</taxon>
        <taxon>Pseudomonadota</taxon>
        <taxon>Gammaproteobacteria</taxon>
        <taxon>Alteromonadales</taxon>
        <taxon>Alteromonadaceae</taxon>
        <taxon>Alteromonas/Salinimonas group</taxon>
        <taxon>Alteromonas</taxon>
    </lineage>
</organism>
<dbReference type="Pfam" id="PF05598">
    <property type="entry name" value="DUF772"/>
    <property type="match status" value="1"/>
</dbReference>
<dbReference type="Pfam" id="PF13751">
    <property type="entry name" value="DDE_Tnp_1_6"/>
    <property type="match status" value="1"/>
</dbReference>
<evidence type="ECO:0000313" key="5">
    <source>
        <dbReference type="EMBL" id="OFC72592.1"/>
    </source>
</evidence>
<feature type="domain" description="Transposase DDE" evidence="2">
    <location>
        <begin position="344"/>
        <end position="463"/>
    </location>
</feature>
<dbReference type="InterPro" id="IPR047629">
    <property type="entry name" value="IS1182_transpos"/>
</dbReference>
<reference evidence="5 7" key="1">
    <citation type="submission" date="2016-08" db="EMBL/GenBank/DDBJ databases">
        <authorList>
            <person name="Seilhamer J.J."/>
        </authorList>
    </citation>
    <scope>NUCLEOTIDE SEQUENCE [LARGE SCALE GENOMIC DNA]</scope>
    <source>
        <strain evidence="5 7">KCTC 42603</strain>
    </source>
</reference>
<evidence type="ECO:0000313" key="4">
    <source>
        <dbReference type="EMBL" id="OFC70096.1"/>
    </source>
</evidence>
<evidence type="ECO:0000259" key="2">
    <source>
        <dbReference type="Pfam" id="PF13751"/>
    </source>
</evidence>
<comment type="caution">
    <text evidence="5">The sequence shown here is derived from an EMBL/GenBank/DDBJ whole genome shotgun (WGS) entry which is preliminary data.</text>
</comment>
<evidence type="ECO:0000313" key="3">
    <source>
        <dbReference type="EMBL" id="OFC68742.1"/>
    </source>
</evidence>
<dbReference type="AlphaFoldDB" id="A0A1E7ZGM4"/>
<dbReference type="RefSeq" id="WP_070123173.1">
    <property type="nucleotide sequence ID" value="NZ_MDHN01000002.1"/>
</dbReference>